<dbReference type="InterPro" id="IPR011006">
    <property type="entry name" value="CheY-like_superfamily"/>
</dbReference>
<keyword evidence="2" id="KW-0597">Phosphoprotein</keyword>
<dbReference type="SMART" id="SM00448">
    <property type="entry name" value="REC"/>
    <property type="match status" value="1"/>
</dbReference>
<gene>
    <name evidence="4" type="ORF">IEQ34_007610</name>
</gene>
<feature type="modified residue" description="4-aspartylphosphate" evidence="2">
    <location>
        <position position="152"/>
    </location>
</feature>
<accession>A0AAV7H643</accession>
<dbReference type="Pfam" id="PF00072">
    <property type="entry name" value="Response_reg"/>
    <property type="match status" value="1"/>
</dbReference>
<keyword evidence="5" id="KW-1185">Reference proteome</keyword>
<dbReference type="PANTHER" id="PTHR43874:SF19">
    <property type="entry name" value="RESPONSE REGULATOR 23-RELATED"/>
    <property type="match status" value="1"/>
</dbReference>
<dbReference type="GO" id="GO:0009736">
    <property type="term" value="P:cytokinin-activated signaling pathway"/>
    <property type="evidence" value="ECO:0007669"/>
    <property type="project" value="InterPro"/>
</dbReference>
<dbReference type="PANTHER" id="PTHR43874">
    <property type="entry name" value="TWO-COMPONENT RESPONSE REGULATOR"/>
    <property type="match status" value="1"/>
</dbReference>
<dbReference type="PROSITE" id="PS50110">
    <property type="entry name" value="RESPONSE_REGULATORY"/>
    <property type="match status" value="1"/>
</dbReference>
<reference evidence="4 5" key="1">
    <citation type="journal article" date="2021" name="Hortic Res">
        <title>Chromosome-scale assembly of the Dendrobium chrysotoxum genome enhances the understanding of orchid evolution.</title>
        <authorList>
            <person name="Zhang Y."/>
            <person name="Zhang G.Q."/>
            <person name="Zhang D."/>
            <person name="Liu X.D."/>
            <person name="Xu X.Y."/>
            <person name="Sun W.H."/>
            <person name="Yu X."/>
            <person name="Zhu X."/>
            <person name="Wang Z.W."/>
            <person name="Zhao X."/>
            <person name="Zhong W.Y."/>
            <person name="Chen H."/>
            <person name="Yin W.L."/>
            <person name="Huang T."/>
            <person name="Niu S.C."/>
            <person name="Liu Z.J."/>
        </authorList>
    </citation>
    <scope>NUCLEOTIDE SEQUENCE [LARGE SCALE GENOMIC DNA]</scope>
    <source>
        <strain evidence="4">Lindl</strain>
    </source>
</reference>
<dbReference type="SUPFAM" id="SSF52172">
    <property type="entry name" value="CheY-like"/>
    <property type="match status" value="1"/>
</dbReference>
<dbReference type="Proteomes" id="UP000775213">
    <property type="component" value="Unassembled WGS sequence"/>
</dbReference>
<dbReference type="GO" id="GO:0000160">
    <property type="term" value="P:phosphorelay signal transduction system"/>
    <property type="evidence" value="ECO:0007669"/>
    <property type="project" value="UniProtKB-KW"/>
</dbReference>
<name>A0AAV7H643_DENCH</name>
<evidence type="ECO:0000259" key="3">
    <source>
        <dbReference type="PROSITE" id="PS50110"/>
    </source>
</evidence>
<evidence type="ECO:0000256" key="2">
    <source>
        <dbReference type="PROSITE-ProRule" id="PRU00169"/>
    </source>
</evidence>
<protein>
    <recommendedName>
        <fullName evidence="3">Response regulatory domain-containing protein</fullName>
    </recommendedName>
</protein>
<feature type="domain" description="Response regulatory" evidence="3">
    <location>
        <begin position="89"/>
        <end position="216"/>
    </location>
</feature>
<sequence length="296" mass="33421">MILSSIGAPELLSPQIIKSMTKSTIAFLFNASNIPILWSLKLRLSARRPRVGRCRKGFRLLLAGKSQEICKIVYKRKGGRGTLGERIDPTILENEIVYKRKGGRGTLGERIDPTILENEYMAANQITITDCPLQALELLRANIGNYDIVLIDVNLTCIDGFQLLEIVSSEINLSVIVLSVDSNFENVMKSIKYGAANYLVKPVRLKELKLIWKHVRRSCWSCYDSCVKKRSVIFEGTLERELLKRSRICERKAKVSLSVREKECEGITRLLRVSCTLAPPVALTRMSMLVQEGYSI</sequence>
<evidence type="ECO:0000313" key="4">
    <source>
        <dbReference type="EMBL" id="KAH0463028.1"/>
    </source>
</evidence>
<organism evidence="4 5">
    <name type="scientific">Dendrobium chrysotoxum</name>
    <name type="common">Orchid</name>
    <dbReference type="NCBI Taxonomy" id="161865"/>
    <lineage>
        <taxon>Eukaryota</taxon>
        <taxon>Viridiplantae</taxon>
        <taxon>Streptophyta</taxon>
        <taxon>Embryophyta</taxon>
        <taxon>Tracheophyta</taxon>
        <taxon>Spermatophyta</taxon>
        <taxon>Magnoliopsida</taxon>
        <taxon>Liliopsida</taxon>
        <taxon>Asparagales</taxon>
        <taxon>Orchidaceae</taxon>
        <taxon>Epidendroideae</taxon>
        <taxon>Malaxideae</taxon>
        <taxon>Dendrobiinae</taxon>
        <taxon>Dendrobium</taxon>
    </lineage>
</organism>
<dbReference type="EMBL" id="JAGFBR010000008">
    <property type="protein sequence ID" value="KAH0463028.1"/>
    <property type="molecule type" value="Genomic_DNA"/>
</dbReference>
<dbReference type="InterPro" id="IPR045279">
    <property type="entry name" value="ARR-like"/>
</dbReference>
<proteinExistence type="predicted"/>
<evidence type="ECO:0000313" key="5">
    <source>
        <dbReference type="Proteomes" id="UP000775213"/>
    </source>
</evidence>
<evidence type="ECO:0000256" key="1">
    <source>
        <dbReference type="ARBA" id="ARBA00023012"/>
    </source>
</evidence>
<comment type="caution">
    <text evidence="4">The sequence shown here is derived from an EMBL/GenBank/DDBJ whole genome shotgun (WGS) entry which is preliminary data.</text>
</comment>
<keyword evidence="1" id="KW-0902">Two-component regulatory system</keyword>
<dbReference type="AlphaFoldDB" id="A0AAV7H643"/>
<dbReference type="InterPro" id="IPR001789">
    <property type="entry name" value="Sig_transdc_resp-reg_receiver"/>
</dbReference>
<dbReference type="Gene3D" id="3.40.50.2300">
    <property type="match status" value="1"/>
</dbReference>